<feature type="transmembrane region" description="Helical" evidence="7">
    <location>
        <begin position="225"/>
        <end position="247"/>
    </location>
</feature>
<evidence type="ECO:0000313" key="10">
    <source>
        <dbReference type="Proteomes" id="UP000294581"/>
    </source>
</evidence>
<dbReference type="GO" id="GO:0022857">
    <property type="term" value="F:transmembrane transporter activity"/>
    <property type="evidence" value="ECO:0007669"/>
    <property type="project" value="InterPro"/>
</dbReference>
<dbReference type="Pfam" id="PF07690">
    <property type="entry name" value="MFS_1"/>
    <property type="match status" value="2"/>
</dbReference>
<evidence type="ECO:0000256" key="6">
    <source>
        <dbReference type="ARBA" id="ARBA00023136"/>
    </source>
</evidence>
<dbReference type="InterPro" id="IPR005829">
    <property type="entry name" value="Sugar_transporter_CS"/>
</dbReference>
<dbReference type="PANTHER" id="PTHR43124">
    <property type="entry name" value="PURINE EFFLUX PUMP PBUE"/>
    <property type="match status" value="1"/>
</dbReference>
<keyword evidence="10" id="KW-1185">Reference proteome</keyword>
<name>A0A4R8LL37_9BACL</name>
<evidence type="ECO:0000256" key="5">
    <source>
        <dbReference type="ARBA" id="ARBA00022989"/>
    </source>
</evidence>
<dbReference type="InterPro" id="IPR036259">
    <property type="entry name" value="MFS_trans_sf"/>
</dbReference>
<dbReference type="InterPro" id="IPR020846">
    <property type="entry name" value="MFS_dom"/>
</dbReference>
<evidence type="ECO:0000256" key="2">
    <source>
        <dbReference type="ARBA" id="ARBA00022448"/>
    </source>
</evidence>
<dbReference type="GO" id="GO:0005886">
    <property type="term" value="C:plasma membrane"/>
    <property type="evidence" value="ECO:0007669"/>
    <property type="project" value="UniProtKB-SubCell"/>
</dbReference>
<feature type="domain" description="Major facilitator superfamily (MFS) profile" evidence="8">
    <location>
        <begin position="1"/>
        <end position="371"/>
    </location>
</feature>
<dbReference type="SUPFAM" id="SSF103473">
    <property type="entry name" value="MFS general substrate transporter"/>
    <property type="match status" value="1"/>
</dbReference>
<feature type="transmembrane region" description="Helical" evidence="7">
    <location>
        <begin position="259"/>
        <end position="278"/>
    </location>
</feature>
<dbReference type="AlphaFoldDB" id="A0A4R8LL37"/>
<proteinExistence type="predicted"/>
<accession>A0A4R8LL37</accession>
<keyword evidence="5 7" id="KW-1133">Transmembrane helix</keyword>
<evidence type="ECO:0000313" key="9">
    <source>
        <dbReference type="EMBL" id="TDY45283.1"/>
    </source>
</evidence>
<reference evidence="9 10" key="1">
    <citation type="submission" date="2019-03" db="EMBL/GenBank/DDBJ databases">
        <title>Genomic Encyclopedia of Type Strains, Phase IV (KMG-IV): sequencing the most valuable type-strain genomes for metagenomic binning, comparative biology and taxonomic classification.</title>
        <authorList>
            <person name="Goeker M."/>
        </authorList>
    </citation>
    <scope>NUCLEOTIDE SEQUENCE [LARGE SCALE GENOMIC DNA]</scope>
    <source>
        <strain evidence="9 10">DSM 17974</strain>
    </source>
</reference>
<evidence type="ECO:0000256" key="1">
    <source>
        <dbReference type="ARBA" id="ARBA00004651"/>
    </source>
</evidence>
<evidence type="ECO:0000259" key="8">
    <source>
        <dbReference type="PROSITE" id="PS50850"/>
    </source>
</evidence>
<dbReference type="EMBL" id="SORF01000008">
    <property type="protein sequence ID" value="TDY45283.1"/>
    <property type="molecule type" value="Genomic_DNA"/>
</dbReference>
<dbReference type="CDD" id="cd17474">
    <property type="entry name" value="MFS_YfmO_like"/>
    <property type="match status" value="1"/>
</dbReference>
<dbReference type="Proteomes" id="UP000294581">
    <property type="component" value="Unassembled WGS sequence"/>
</dbReference>
<keyword evidence="2" id="KW-0813">Transport</keyword>
<evidence type="ECO:0000256" key="4">
    <source>
        <dbReference type="ARBA" id="ARBA00022692"/>
    </source>
</evidence>
<organism evidence="9 10">
    <name type="scientific">Alicyclobacillus sacchari</name>
    <dbReference type="NCBI Taxonomy" id="392010"/>
    <lineage>
        <taxon>Bacteria</taxon>
        <taxon>Bacillati</taxon>
        <taxon>Bacillota</taxon>
        <taxon>Bacilli</taxon>
        <taxon>Bacillales</taxon>
        <taxon>Alicyclobacillaceae</taxon>
        <taxon>Alicyclobacillus</taxon>
    </lineage>
</organism>
<feature type="transmembrane region" description="Helical" evidence="7">
    <location>
        <begin position="191"/>
        <end position="213"/>
    </location>
</feature>
<keyword evidence="4 7" id="KW-0812">Transmembrane</keyword>
<gene>
    <name evidence="9" type="ORF">C7445_108106</name>
</gene>
<comment type="subcellular location">
    <subcellularLocation>
        <location evidence="1">Cell membrane</location>
        <topology evidence="1">Multi-pass membrane protein</topology>
    </subcellularLocation>
</comment>
<dbReference type="Gene3D" id="1.20.1250.20">
    <property type="entry name" value="MFS general substrate transporter like domains"/>
    <property type="match status" value="1"/>
</dbReference>
<comment type="caution">
    <text evidence="9">The sequence shown here is derived from an EMBL/GenBank/DDBJ whole genome shotgun (WGS) entry which is preliminary data.</text>
</comment>
<feature type="transmembrane region" description="Helical" evidence="7">
    <location>
        <begin position="20"/>
        <end position="41"/>
    </location>
</feature>
<dbReference type="InterPro" id="IPR050189">
    <property type="entry name" value="MFS_Efflux_Transporters"/>
</dbReference>
<evidence type="ECO:0000256" key="7">
    <source>
        <dbReference type="SAM" id="Phobius"/>
    </source>
</evidence>
<dbReference type="PROSITE" id="PS00216">
    <property type="entry name" value="SUGAR_TRANSPORT_1"/>
    <property type="match status" value="1"/>
</dbReference>
<evidence type="ECO:0000256" key="3">
    <source>
        <dbReference type="ARBA" id="ARBA00022475"/>
    </source>
</evidence>
<dbReference type="InterPro" id="IPR011701">
    <property type="entry name" value="MFS"/>
</dbReference>
<dbReference type="PROSITE" id="PS00217">
    <property type="entry name" value="SUGAR_TRANSPORT_2"/>
    <property type="match status" value="1"/>
</dbReference>
<keyword evidence="3" id="KW-1003">Cell membrane</keyword>
<keyword evidence="6 7" id="KW-0472">Membrane</keyword>
<sequence>MMIPVLPILQRKLDISAFQSSLIITAYSIIAIVLIPVAGFVSDRIGRKRVILPALAMTAVGGLVAGIGASLFHSYGWVLAGRFIQGAGSAGAMPIAMPLVGDMLKRDDEVSKALGTIEMSNTFGKVLSPLLGAALAMWGFSLPFYAIPVLCLISGIMVAWCVRVPKRRGEELARPPSVSELFSLVHRHLRWLLAVFFTGASAMFVLFGTLVYLSDRLESDWNMDGILKGLILAIPLGCLCLTSYFAGRVIGNHKRRMKYTAVIGGIVASCGSLIGAMVPGMFWVAVAVCVTGIGIGAALPATDALITESIRKAQRGSITSVYTSTRFIGVAAGPPVVSLLARFGQSWVFGIMAGVCLLAAWYSVWGIQAGTGGGRGPVHRKSRDASLQPIHEKSPRSIFRRKA</sequence>
<dbReference type="PROSITE" id="PS50850">
    <property type="entry name" value="MFS"/>
    <property type="match status" value="1"/>
</dbReference>
<feature type="transmembrane region" description="Helical" evidence="7">
    <location>
        <begin position="50"/>
        <end position="71"/>
    </location>
</feature>
<feature type="transmembrane region" description="Helical" evidence="7">
    <location>
        <begin position="146"/>
        <end position="164"/>
    </location>
</feature>
<protein>
    <submittedName>
        <fullName evidence="9">ACDE family multidrug resistance protein</fullName>
    </submittedName>
</protein>
<dbReference type="PANTHER" id="PTHR43124:SF3">
    <property type="entry name" value="CHLORAMPHENICOL EFFLUX PUMP RV0191"/>
    <property type="match status" value="1"/>
</dbReference>
<feature type="transmembrane region" description="Helical" evidence="7">
    <location>
        <begin position="347"/>
        <end position="365"/>
    </location>
</feature>